<accession>A0A852ZE79</accession>
<evidence type="ECO:0000313" key="3">
    <source>
        <dbReference type="Proteomes" id="UP000579605"/>
    </source>
</evidence>
<keyword evidence="3" id="KW-1185">Reference proteome</keyword>
<dbReference type="Proteomes" id="UP000579605">
    <property type="component" value="Unassembled WGS sequence"/>
</dbReference>
<reference evidence="2 3" key="1">
    <citation type="submission" date="2020-07" db="EMBL/GenBank/DDBJ databases">
        <title>Sequencing the genomes of 1000 actinobacteria strains.</title>
        <authorList>
            <person name="Klenk H.-P."/>
        </authorList>
    </citation>
    <scope>NUCLEOTIDE SEQUENCE [LARGE SCALE GENOMIC DNA]</scope>
    <source>
        <strain evidence="2 3">DSM 18448</strain>
    </source>
</reference>
<dbReference type="AlphaFoldDB" id="A0A852ZE79"/>
<dbReference type="EMBL" id="JACBZH010000001">
    <property type="protein sequence ID" value="NYH90485.1"/>
    <property type="molecule type" value="Genomic_DNA"/>
</dbReference>
<feature type="region of interest" description="Disordered" evidence="1">
    <location>
        <begin position="217"/>
        <end position="240"/>
    </location>
</feature>
<gene>
    <name evidence="2" type="ORF">F4554_003123</name>
</gene>
<dbReference type="SUPFAM" id="SSF159275">
    <property type="entry name" value="PA1994-like"/>
    <property type="match status" value="1"/>
</dbReference>
<evidence type="ECO:0008006" key="4">
    <source>
        <dbReference type="Google" id="ProtNLM"/>
    </source>
</evidence>
<dbReference type="RefSeq" id="WP_179788027.1">
    <property type="nucleotide sequence ID" value="NZ_BAAARR010000016.1"/>
</dbReference>
<evidence type="ECO:0000313" key="2">
    <source>
        <dbReference type="EMBL" id="NYH90485.1"/>
    </source>
</evidence>
<dbReference type="InterPro" id="IPR009467">
    <property type="entry name" value="Glycolipid-bd_prot_put"/>
</dbReference>
<sequence length="240" mass="25424">MDPDVHRSLVWCKDAGAELAEVKLARGHLSAVGSAIGADPVPYRLEYALTTGDDYATSSLRVHAFGVGWRRVLELRRDGAGRWEILADAEGHLDAPPPGGQAGRYGDALDCDLGLSPLTNTMPVRRHGLLTAGEPVELLTAWVSVPDLSVRPSRQRYTHVRANGDGAVVRFDSDDFTADIVFDRDGLVVDYPGIARRVGPAGARTAGIDLADADVANNAHRGDGPDSAAGDVLSATQGPR</sequence>
<proteinExistence type="predicted"/>
<comment type="caution">
    <text evidence="2">The sequence shown here is derived from an EMBL/GenBank/DDBJ whole genome shotgun (WGS) entry which is preliminary data.</text>
</comment>
<protein>
    <recommendedName>
        <fullName evidence="4">Glycolipid-binding</fullName>
    </recommendedName>
</protein>
<name>A0A852ZE79_9ACTN</name>
<dbReference type="Pfam" id="PF06475">
    <property type="entry name" value="Glycolipid_bind"/>
    <property type="match status" value="1"/>
</dbReference>
<evidence type="ECO:0000256" key="1">
    <source>
        <dbReference type="SAM" id="MobiDB-lite"/>
    </source>
</evidence>
<organism evidence="2 3">
    <name type="scientific">Actinopolymorpha rutila</name>
    <dbReference type="NCBI Taxonomy" id="446787"/>
    <lineage>
        <taxon>Bacteria</taxon>
        <taxon>Bacillati</taxon>
        <taxon>Actinomycetota</taxon>
        <taxon>Actinomycetes</taxon>
        <taxon>Propionibacteriales</taxon>
        <taxon>Actinopolymorphaceae</taxon>
        <taxon>Actinopolymorpha</taxon>
    </lineage>
</organism>